<evidence type="ECO:0000256" key="2">
    <source>
        <dbReference type="SAM" id="MobiDB-lite"/>
    </source>
</evidence>
<feature type="compositionally biased region" description="Polar residues" evidence="2">
    <location>
        <begin position="252"/>
        <end position="262"/>
    </location>
</feature>
<reference evidence="3" key="1">
    <citation type="submission" date="2023-07" db="EMBL/GenBank/DDBJ databases">
        <authorList>
            <consortium name="AG Swart"/>
            <person name="Singh M."/>
            <person name="Singh A."/>
            <person name="Seah K."/>
            <person name="Emmerich C."/>
        </authorList>
    </citation>
    <scope>NUCLEOTIDE SEQUENCE</scope>
    <source>
        <strain evidence="3">DP1</strain>
    </source>
</reference>
<name>A0AAD1Y744_EUPCR</name>
<gene>
    <name evidence="3" type="ORF">ECRASSUSDP1_LOCUS27494</name>
</gene>
<feature type="compositionally biased region" description="Polar residues" evidence="2">
    <location>
        <begin position="148"/>
        <end position="159"/>
    </location>
</feature>
<comment type="caution">
    <text evidence="3">The sequence shown here is derived from an EMBL/GenBank/DDBJ whole genome shotgun (WGS) entry which is preliminary data.</text>
</comment>
<dbReference type="EMBL" id="CAMPGE010028371">
    <property type="protein sequence ID" value="CAI2385899.1"/>
    <property type="molecule type" value="Genomic_DNA"/>
</dbReference>
<feature type="compositionally biased region" description="Polar residues" evidence="2">
    <location>
        <begin position="181"/>
        <end position="195"/>
    </location>
</feature>
<organism evidence="3 4">
    <name type="scientific">Euplotes crassus</name>
    <dbReference type="NCBI Taxonomy" id="5936"/>
    <lineage>
        <taxon>Eukaryota</taxon>
        <taxon>Sar</taxon>
        <taxon>Alveolata</taxon>
        <taxon>Ciliophora</taxon>
        <taxon>Intramacronucleata</taxon>
        <taxon>Spirotrichea</taxon>
        <taxon>Hypotrichia</taxon>
        <taxon>Euplotida</taxon>
        <taxon>Euplotidae</taxon>
        <taxon>Moneuplotes</taxon>
    </lineage>
</organism>
<keyword evidence="4" id="KW-1185">Reference proteome</keyword>
<feature type="compositionally biased region" description="Basic and acidic residues" evidence="2">
    <location>
        <begin position="137"/>
        <end position="146"/>
    </location>
</feature>
<feature type="region of interest" description="Disordered" evidence="2">
    <location>
        <begin position="573"/>
        <end position="601"/>
    </location>
</feature>
<sequence length="672" mass="78131">MAVSRKRILEEGTITNRASKLLFSEPSSEVEIIEMEVRTSEFSNDCFLEIGCSDREKSSESVLVPPSDDQRANKVKEARIHVDATQSKAVFSKPGLLLGKHDPNVEFSPRGITPPMSANQGINKEKIYKQMELPSRANREESKEGSELNIQNKQAIEMLPSQNHLSKEISDEIMLTDRDQASQNISKDQQSTSPKNGLIHSWGKPNVVKHNRKSSQHCKRSSSSRIKENQPNRKTSHPIKESTRFSKKSNESSRIINQNQSQDCKDFNEDTFNDKNQQNTSPKEQKMVMHHQDPENFQERQTPKKNTMFKSNGESEIDLRYMTNPHLSQQNNSSMELVNDTCNFQSRQMYKTQPTYMEDIQSDHMLISQLSEAHQTISEQDSLIMTLRIDNKKLKDLLSQKDEKLKSVQSMKMSEANEMNKFYLDRLKADRIANSNDTPRIQNENQMIREQIKVLLDEAKDRNHDINRLKKLINMYELQKEDFEHKLTLMRNKEIRLEAEIEQISERYKIEESKNRQLKMEYDELKFQIQRQMIFKDIKCSSYKPQCDLYTISEDFQHRDTYKPPSYKTLIPENPAATTFHTPYPSGAHNPARKTEQSSFSDTLYRKNDLNSNIQNFQRKNMKSSVGDLLRWEDPKDSHQHPSSIPNPIHSKARSISSPPVRNRIKAEPEAY</sequence>
<feature type="region of interest" description="Disordered" evidence="2">
    <location>
        <begin position="629"/>
        <end position="672"/>
    </location>
</feature>
<evidence type="ECO:0000256" key="1">
    <source>
        <dbReference type="SAM" id="Coils"/>
    </source>
</evidence>
<evidence type="ECO:0000313" key="4">
    <source>
        <dbReference type="Proteomes" id="UP001295684"/>
    </source>
</evidence>
<feature type="compositionally biased region" description="Basic and acidic residues" evidence="2">
    <location>
        <begin position="238"/>
        <end position="251"/>
    </location>
</feature>
<dbReference type="Proteomes" id="UP001295684">
    <property type="component" value="Unassembled WGS sequence"/>
</dbReference>
<evidence type="ECO:0000313" key="3">
    <source>
        <dbReference type="EMBL" id="CAI2385899.1"/>
    </source>
</evidence>
<proteinExistence type="predicted"/>
<feature type="compositionally biased region" description="Basic and acidic residues" evidence="2">
    <location>
        <begin position="630"/>
        <end position="640"/>
    </location>
</feature>
<feature type="region of interest" description="Disordered" evidence="2">
    <location>
        <begin position="180"/>
        <end position="296"/>
    </location>
</feature>
<accession>A0AAD1Y744</accession>
<feature type="compositionally biased region" description="Basic and acidic residues" evidence="2">
    <location>
        <begin position="283"/>
        <end position="296"/>
    </location>
</feature>
<dbReference type="AlphaFoldDB" id="A0AAD1Y744"/>
<feature type="region of interest" description="Disordered" evidence="2">
    <location>
        <begin position="134"/>
        <end position="159"/>
    </location>
</feature>
<protein>
    <submittedName>
        <fullName evidence="3">Uncharacterized protein</fullName>
    </submittedName>
</protein>
<feature type="coiled-coil region" evidence="1">
    <location>
        <begin position="466"/>
        <end position="528"/>
    </location>
</feature>
<feature type="compositionally biased region" description="Basic residues" evidence="2">
    <location>
        <begin position="207"/>
        <end position="222"/>
    </location>
</feature>
<keyword evidence="1" id="KW-0175">Coiled coil</keyword>